<dbReference type="NCBIfam" id="TIGR01536">
    <property type="entry name" value="asn_synth_AEB"/>
    <property type="match status" value="1"/>
</dbReference>
<dbReference type="InterPro" id="IPR051786">
    <property type="entry name" value="ASN_synthetase/amidase"/>
</dbReference>
<dbReference type="CDD" id="cd01991">
    <property type="entry name" value="Asn_synthase_B_C"/>
    <property type="match status" value="1"/>
</dbReference>
<gene>
    <name evidence="6" type="ORF">MNB_SV-14-671</name>
</gene>
<dbReference type="GO" id="GO:0006529">
    <property type="term" value="P:asparagine biosynthetic process"/>
    <property type="evidence" value="ECO:0007669"/>
    <property type="project" value="InterPro"/>
</dbReference>
<keyword evidence="6" id="KW-0436">Ligase</keyword>
<evidence type="ECO:0000256" key="1">
    <source>
        <dbReference type="ARBA" id="ARBA00005752"/>
    </source>
</evidence>
<dbReference type="Gene3D" id="3.40.50.620">
    <property type="entry name" value="HUPs"/>
    <property type="match status" value="1"/>
</dbReference>
<name>A0A1W1CB73_9ZZZZ</name>
<evidence type="ECO:0000256" key="3">
    <source>
        <dbReference type="ARBA" id="ARBA00022840"/>
    </source>
</evidence>
<dbReference type="EMBL" id="FPHN01000150">
    <property type="protein sequence ID" value="SFV63120.1"/>
    <property type="molecule type" value="Genomic_DNA"/>
</dbReference>
<evidence type="ECO:0000259" key="5">
    <source>
        <dbReference type="PROSITE" id="PS51278"/>
    </source>
</evidence>
<organism evidence="6">
    <name type="scientific">hydrothermal vent metagenome</name>
    <dbReference type="NCBI Taxonomy" id="652676"/>
    <lineage>
        <taxon>unclassified sequences</taxon>
        <taxon>metagenomes</taxon>
        <taxon>ecological metagenomes</taxon>
    </lineage>
</organism>
<dbReference type="InterPro" id="IPR017932">
    <property type="entry name" value="GATase_2_dom"/>
</dbReference>
<dbReference type="Pfam" id="PF13537">
    <property type="entry name" value="GATase_7"/>
    <property type="match status" value="1"/>
</dbReference>
<evidence type="ECO:0000313" key="6">
    <source>
        <dbReference type="EMBL" id="SFV63120.1"/>
    </source>
</evidence>
<keyword evidence="2" id="KW-0547">Nucleotide-binding</keyword>
<dbReference type="InterPro" id="IPR001962">
    <property type="entry name" value="Asn_synthase"/>
</dbReference>
<sequence length="629" mass="73367">MCGIVGFVDFKKKSTKEVLKNMTNVIAHRGPDDAGYSFYLNEKESIGLGHRRLSVLDLSSDGHQPMSFKNLTIVYNGEVYNFHAIREELIEVGFTFDSNSDTEVILKSFDHWGIKAVDKFIGMFAFFIYDKDRKKCYIVRDRAGVKPLYYYWKSGVFLFGSELKSFHQHPNFEKIVSKDSLAQFLQYGYILQPYSIFENTFKLKAGHYLELNLKEQSFEEKKYWDVYDFYKKPKLELSEAEVISESEKILKKAIDYRMVSDVPVGVFLSGGYDSSLVTALLQSDRKEKINTFTIGFHEKGFDEAPYAKSVSEHLGTNHTEYYCTQKDAKEILPKLVDIYDEPFGDSSAIPTILVSQLAREKVTVALSADGGDEIFAGYNKYDAVIDFYNRYNSYPKRLRHLCASSMRLTRKFTPSYALSRKLDIRASIIKSDTLSELLKVSSQKYKNRDIQTLFKKEVDFLKTSFDDDLSSSVEEDLNQLLAVDYKTYMNDNILTKVDRATMSVALEGREPLLDQNIIEFLAQVDSKIKYKNRNKKYILKEITHKYLPKKLMDRPKKGFSVPIFEWFKDELKEYILYYLDTKRIEEEGIFNSDVVAYKREQYLGGNLKDINEIWYLLIFEMWYEKWIKN</sequence>
<protein>
    <submittedName>
        <fullName evidence="6">Asparagine synthetase [glutamine-hydrolyzing]</fullName>
        <ecNumber evidence="6">6.3.5.4</ecNumber>
    </submittedName>
</protein>
<dbReference type="GO" id="GO:0004066">
    <property type="term" value="F:asparagine synthase (glutamine-hydrolyzing) activity"/>
    <property type="evidence" value="ECO:0007669"/>
    <property type="project" value="UniProtKB-EC"/>
</dbReference>
<dbReference type="CDD" id="cd00712">
    <property type="entry name" value="AsnB"/>
    <property type="match status" value="1"/>
</dbReference>
<dbReference type="Gene3D" id="3.60.20.10">
    <property type="entry name" value="Glutamine Phosphoribosylpyrophosphate, subunit 1, domain 1"/>
    <property type="match status" value="1"/>
</dbReference>
<dbReference type="InterPro" id="IPR029055">
    <property type="entry name" value="Ntn_hydrolases_N"/>
</dbReference>
<keyword evidence="3" id="KW-0067">ATP-binding</keyword>
<reference evidence="6" key="1">
    <citation type="submission" date="2016-10" db="EMBL/GenBank/DDBJ databases">
        <authorList>
            <person name="de Groot N.N."/>
        </authorList>
    </citation>
    <scope>NUCLEOTIDE SEQUENCE</scope>
</reference>
<dbReference type="PANTHER" id="PTHR43284:SF1">
    <property type="entry name" value="ASPARAGINE SYNTHETASE"/>
    <property type="match status" value="1"/>
</dbReference>
<dbReference type="SUPFAM" id="SSF52402">
    <property type="entry name" value="Adenine nucleotide alpha hydrolases-like"/>
    <property type="match status" value="1"/>
</dbReference>
<proteinExistence type="inferred from homology"/>
<dbReference type="PROSITE" id="PS51278">
    <property type="entry name" value="GATASE_TYPE_2"/>
    <property type="match status" value="1"/>
</dbReference>
<dbReference type="InterPro" id="IPR033738">
    <property type="entry name" value="AsnB_N"/>
</dbReference>
<dbReference type="PANTHER" id="PTHR43284">
    <property type="entry name" value="ASPARAGINE SYNTHETASE (GLUTAMINE-HYDROLYZING)"/>
    <property type="match status" value="1"/>
</dbReference>
<evidence type="ECO:0000256" key="4">
    <source>
        <dbReference type="ARBA" id="ARBA00022962"/>
    </source>
</evidence>
<dbReference type="InterPro" id="IPR014729">
    <property type="entry name" value="Rossmann-like_a/b/a_fold"/>
</dbReference>
<dbReference type="InterPro" id="IPR006426">
    <property type="entry name" value="Asn_synth_AEB"/>
</dbReference>
<dbReference type="GO" id="GO:0005829">
    <property type="term" value="C:cytosol"/>
    <property type="evidence" value="ECO:0007669"/>
    <property type="project" value="TreeGrafter"/>
</dbReference>
<dbReference type="EC" id="6.3.5.4" evidence="6"/>
<evidence type="ECO:0000256" key="2">
    <source>
        <dbReference type="ARBA" id="ARBA00022741"/>
    </source>
</evidence>
<dbReference type="Pfam" id="PF00733">
    <property type="entry name" value="Asn_synthase"/>
    <property type="match status" value="1"/>
</dbReference>
<dbReference type="PIRSF" id="PIRSF001589">
    <property type="entry name" value="Asn_synthetase_glu-h"/>
    <property type="match status" value="1"/>
</dbReference>
<accession>A0A1W1CB73</accession>
<keyword evidence="4" id="KW-0315">Glutamine amidotransferase</keyword>
<feature type="domain" description="Glutamine amidotransferase type-2" evidence="5">
    <location>
        <begin position="2"/>
        <end position="214"/>
    </location>
</feature>
<dbReference type="SUPFAM" id="SSF56235">
    <property type="entry name" value="N-terminal nucleophile aminohydrolases (Ntn hydrolases)"/>
    <property type="match status" value="1"/>
</dbReference>
<dbReference type="GO" id="GO:0005524">
    <property type="term" value="F:ATP binding"/>
    <property type="evidence" value="ECO:0007669"/>
    <property type="project" value="UniProtKB-KW"/>
</dbReference>
<comment type="similarity">
    <text evidence="1">Belongs to the asparagine synthetase family.</text>
</comment>
<dbReference type="AlphaFoldDB" id="A0A1W1CB73"/>